<evidence type="ECO:0000313" key="3">
    <source>
        <dbReference type="Proteomes" id="UP000031368"/>
    </source>
</evidence>
<reference evidence="2 3" key="1">
    <citation type="submission" date="2013-11" db="EMBL/GenBank/DDBJ databases">
        <title>Complete genome sequence of Rhizobium gallicum bv. gallicum R602.</title>
        <authorList>
            <person name="Bustos P."/>
            <person name="Santamaria R.I."/>
            <person name="Lozano L."/>
            <person name="Acosta J.L."/>
            <person name="Ormeno-Orrillo E."/>
            <person name="Rogel M.A."/>
            <person name="Romero D."/>
            <person name="Cevallos M.A."/>
            <person name="Martinez-Romero E."/>
            <person name="Gonzalez V."/>
        </authorList>
    </citation>
    <scope>NUCLEOTIDE SEQUENCE [LARGE SCALE GENOMIC DNA]</scope>
    <source>
        <strain evidence="2 3">R602</strain>
    </source>
</reference>
<dbReference type="AlphaFoldDB" id="A0A0B4X6H3"/>
<evidence type="ECO:0000256" key="1">
    <source>
        <dbReference type="SAM" id="MobiDB-lite"/>
    </source>
</evidence>
<gene>
    <name evidence="2" type="ORF">RGR602_CH02825</name>
</gene>
<accession>A0A0B4X6H3</accession>
<organism evidence="2 3">
    <name type="scientific">Rhizobium gallicum bv. gallicum R602sp</name>
    <dbReference type="NCBI Taxonomy" id="1041138"/>
    <lineage>
        <taxon>Bacteria</taxon>
        <taxon>Pseudomonadati</taxon>
        <taxon>Pseudomonadota</taxon>
        <taxon>Alphaproteobacteria</taxon>
        <taxon>Hyphomicrobiales</taxon>
        <taxon>Rhizobiaceae</taxon>
        <taxon>Rhizobium/Agrobacterium group</taxon>
        <taxon>Rhizobium</taxon>
    </lineage>
</organism>
<proteinExistence type="predicted"/>
<dbReference type="KEGG" id="rga:RGR602_CH02825"/>
<dbReference type="HOGENOM" id="CLU_2119109_0_0_5"/>
<sequence>MCRHFKSEMGTCLSAKSENHRRRTYVSDPTAFKRPGDSVPTTLGPQAQAYLAQRAALLAVSGQTRVGPQALSEFLDPLVDMMRPLAAEFRGSTATIALPSGGESKSSFVFVRPV</sequence>
<name>A0A0B4X6H3_9HYPH</name>
<keyword evidence="3" id="KW-1185">Reference proteome</keyword>
<dbReference type="Proteomes" id="UP000031368">
    <property type="component" value="Chromosome"/>
</dbReference>
<feature type="region of interest" description="Disordered" evidence="1">
    <location>
        <begin position="16"/>
        <end position="39"/>
    </location>
</feature>
<protein>
    <submittedName>
        <fullName evidence="2">Uncharacterized protein</fullName>
    </submittedName>
</protein>
<dbReference type="EMBL" id="CP006877">
    <property type="protein sequence ID" value="AJD42143.1"/>
    <property type="molecule type" value="Genomic_DNA"/>
</dbReference>
<evidence type="ECO:0000313" key="2">
    <source>
        <dbReference type="EMBL" id="AJD42143.1"/>
    </source>
</evidence>